<keyword evidence="2" id="KW-1185">Reference proteome</keyword>
<protein>
    <recommendedName>
        <fullName evidence="3">2OG-Fe dioxygenase family protein</fullName>
    </recommendedName>
</protein>
<name>A0A562L5R4_9GAMM</name>
<dbReference type="RefSeq" id="WP_144899572.1">
    <property type="nucleotide sequence ID" value="NZ_VLKN01000004.1"/>
</dbReference>
<proteinExistence type="predicted"/>
<evidence type="ECO:0008006" key="3">
    <source>
        <dbReference type="Google" id="ProtNLM"/>
    </source>
</evidence>
<reference evidence="1 2" key="1">
    <citation type="journal article" date="2015" name="Stand. Genomic Sci.">
        <title>Genomic Encyclopedia of Bacterial and Archaeal Type Strains, Phase III: the genomes of soil and plant-associated and newly described type strains.</title>
        <authorList>
            <person name="Whitman W.B."/>
            <person name="Woyke T."/>
            <person name="Klenk H.P."/>
            <person name="Zhou Y."/>
            <person name="Lilburn T.G."/>
            <person name="Beck B.J."/>
            <person name="De Vos P."/>
            <person name="Vandamme P."/>
            <person name="Eisen J.A."/>
            <person name="Garrity G."/>
            <person name="Hugenholtz P."/>
            <person name="Kyrpides N.C."/>
        </authorList>
    </citation>
    <scope>NUCLEOTIDE SEQUENCE [LARGE SCALE GENOMIC DNA]</scope>
    <source>
        <strain evidence="1 2">CGMCC 1.10821</strain>
    </source>
</reference>
<comment type="caution">
    <text evidence="1">The sequence shown here is derived from an EMBL/GenBank/DDBJ whole genome shotgun (WGS) entry which is preliminary data.</text>
</comment>
<evidence type="ECO:0000313" key="1">
    <source>
        <dbReference type="EMBL" id="TWI02999.1"/>
    </source>
</evidence>
<dbReference type="OrthoDB" id="6681382at2"/>
<dbReference type="AlphaFoldDB" id="A0A562L5R4"/>
<dbReference type="InterPro" id="IPR018724">
    <property type="entry name" value="2OG-Fe_dioxygenase"/>
</dbReference>
<dbReference type="Gene3D" id="2.60.120.620">
    <property type="entry name" value="q2cbj1_9rhob like domain"/>
    <property type="match status" value="1"/>
</dbReference>
<organism evidence="1 2">
    <name type="scientific">Luteimonas cucumeris</name>
    <dbReference type="NCBI Taxonomy" id="985012"/>
    <lineage>
        <taxon>Bacteria</taxon>
        <taxon>Pseudomonadati</taxon>
        <taxon>Pseudomonadota</taxon>
        <taxon>Gammaproteobacteria</taxon>
        <taxon>Lysobacterales</taxon>
        <taxon>Lysobacteraceae</taxon>
        <taxon>Luteimonas</taxon>
    </lineage>
</organism>
<dbReference type="EMBL" id="VLKN01000004">
    <property type="protein sequence ID" value="TWI02999.1"/>
    <property type="molecule type" value="Genomic_DNA"/>
</dbReference>
<accession>A0A562L5R4</accession>
<gene>
    <name evidence="1" type="ORF">IP90_02101</name>
</gene>
<dbReference type="GO" id="GO:0051213">
    <property type="term" value="F:dioxygenase activity"/>
    <property type="evidence" value="ECO:0007669"/>
    <property type="project" value="InterPro"/>
</dbReference>
<dbReference type="Pfam" id="PF10014">
    <property type="entry name" value="2OG-Fe_Oxy_2"/>
    <property type="match status" value="1"/>
</dbReference>
<dbReference type="Proteomes" id="UP000315167">
    <property type="component" value="Unassembled WGS sequence"/>
</dbReference>
<evidence type="ECO:0000313" key="2">
    <source>
        <dbReference type="Proteomes" id="UP000315167"/>
    </source>
</evidence>
<sequence>MVATFSAPFTPADHLQTQLRERGYAVLTPDSVALLCGCDLDELHALEPSWNDLSPDLYLKDGGNYRRRRHSCFVVDDVAAAQAPHRAHWQSQEYNALHGGMRRWFEPMQDEVLTQPAWTKLLLSLGAQFTQLKPERRWYVEAHQFRIDTSDGIGRPTPEGAHRDGVDFVAVFLVGRHGIKGGETRVFEAAGPDGQRFTLAEPWSLLLLDDARVIHESTPIQPVDGEGHRDTLVLTYRAGGFQGDA</sequence>